<dbReference type="GO" id="GO:0006099">
    <property type="term" value="P:tricarboxylic acid cycle"/>
    <property type="evidence" value="ECO:0007669"/>
    <property type="project" value="TreeGrafter"/>
</dbReference>
<dbReference type="GO" id="GO:0006106">
    <property type="term" value="P:fumarate metabolic process"/>
    <property type="evidence" value="ECO:0007669"/>
    <property type="project" value="InterPro"/>
</dbReference>
<dbReference type="AlphaFoldDB" id="A0A6A0GUT1"/>
<dbReference type="PANTHER" id="PTHR11444:SF1">
    <property type="entry name" value="FUMARATE HYDRATASE, MITOCHONDRIAL"/>
    <property type="match status" value="1"/>
</dbReference>
<reference evidence="1" key="2">
    <citation type="journal article" date="2018" name="Environ. Sci. Technol.">
        <title>The Toxicogenome of Hyalella azteca: A Model for Sediment Ecotoxicology and Evolutionary Toxicology.</title>
        <authorList>
            <person name="Poynton H.C."/>
            <person name="Hasenbein S."/>
            <person name="Benoit J.B."/>
            <person name="Sepulveda M.S."/>
            <person name="Poelchau M.F."/>
            <person name="Hughes D.S.T."/>
            <person name="Murali S.C."/>
            <person name="Chen S."/>
            <person name="Glastad K.M."/>
            <person name="Goodisman M.A.D."/>
            <person name="Werren J.H."/>
            <person name="Vineis J.H."/>
            <person name="Bowen J.L."/>
            <person name="Friedrich M."/>
            <person name="Jones J."/>
            <person name="Robertson H.M."/>
            <person name="Feyereisen R."/>
            <person name="Mechler-Hickson A."/>
            <person name="Mathers N."/>
            <person name="Lee C.E."/>
            <person name="Colbourne J.K."/>
            <person name="Biales A."/>
            <person name="Johnston J.S."/>
            <person name="Wellborn G.A."/>
            <person name="Rosendale A.J."/>
            <person name="Cridge A.G."/>
            <person name="Munoz-Torres M.C."/>
            <person name="Bain P.A."/>
            <person name="Manny A.R."/>
            <person name="Major K.M."/>
            <person name="Lambert F.N."/>
            <person name="Vulpe C.D."/>
            <person name="Tuck P."/>
            <person name="Blalock B.J."/>
            <person name="Lin Y.Y."/>
            <person name="Smith M.E."/>
            <person name="Ochoa-Acuna H."/>
            <person name="Chen M.M."/>
            <person name="Childers C.P."/>
            <person name="Qu J."/>
            <person name="Dugan S."/>
            <person name="Lee S.L."/>
            <person name="Chao H."/>
            <person name="Dinh H."/>
            <person name="Han Y."/>
            <person name="Doddapaneni H."/>
            <person name="Worley K.C."/>
            <person name="Muzny D.M."/>
            <person name="Gibbs R.A."/>
            <person name="Richards S."/>
        </authorList>
    </citation>
    <scope>NUCLEOTIDE SEQUENCE</scope>
    <source>
        <strain evidence="1">HAZT.00-mixed</strain>
        <tissue evidence="1">Whole organism</tissue>
    </source>
</reference>
<dbReference type="SUPFAM" id="SSF48557">
    <property type="entry name" value="L-aspartase-like"/>
    <property type="match status" value="1"/>
</dbReference>
<organism evidence="1">
    <name type="scientific">Hyalella azteca</name>
    <name type="common">Amphipod</name>
    <dbReference type="NCBI Taxonomy" id="294128"/>
    <lineage>
        <taxon>Eukaryota</taxon>
        <taxon>Metazoa</taxon>
        <taxon>Ecdysozoa</taxon>
        <taxon>Arthropoda</taxon>
        <taxon>Crustacea</taxon>
        <taxon>Multicrustacea</taxon>
        <taxon>Malacostraca</taxon>
        <taxon>Eumalacostraca</taxon>
        <taxon>Peracarida</taxon>
        <taxon>Amphipoda</taxon>
        <taxon>Senticaudata</taxon>
        <taxon>Talitrida</taxon>
        <taxon>Talitroidea</taxon>
        <taxon>Hyalellidae</taxon>
        <taxon>Hyalella</taxon>
    </lineage>
</organism>
<dbReference type="InterPro" id="IPR008948">
    <property type="entry name" value="L-Aspartase-like"/>
</dbReference>
<dbReference type="GO" id="GO:0006108">
    <property type="term" value="P:malate metabolic process"/>
    <property type="evidence" value="ECO:0007669"/>
    <property type="project" value="TreeGrafter"/>
</dbReference>
<evidence type="ECO:0000313" key="1">
    <source>
        <dbReference type="EMBL" id="KAA0187826.1"/>
    </source>
</evidence>
<dbReference type="GO" id="GO:0005739">
    <property type="term" value="C:mitochondrion"/>
    <property type="evidence" value="ECO:0007669"/>
    <property type="project" value="TreeGrafter"/>
</dbReference>
<proteinExistence type="predicted"/>
<gene>
    <name evidence="1" type="ORF">HAZT_HAZT011366</name>
</gene>
<protein>
    <submittedName>
        <fullName evidence="1">Uncharacterized protein</fullName>
    </submittedName>
</protein>
<dbReference type="GO" id="GO:0004333">
    <property type="term" value="F:fumarate hydratase activity"/>
    <property type="evidence" value="ECO:0007669"/>
    <property type="project" value="InterPro"/>
</dbReference>
<sequence>MPSHAYVDKGVVGIQANREEINRLLHESLMLVTALYPHIGYDKVSNDKGNDNRQDRTQGRHPLKAAALKLGYLTEEEFDRWAKDACGLIGI</sequence>
<dbReference type="EMBL" id="JQDR03014638">
    <property type="protein sequence ID" value="KAA0187826.1"/>
    <property type="molecule type" value="Genomic_DNA"/>
</dbReference>
<comment type="caution">
    <text evidence="1">The sequence shown here is derived from an EMBL/GenBank/DDBJ whole genome shotgun (WGS) entry which is preliminary data.</text>
</comment>
<accession>A0A6A0GUT1</accession>
<dbReference type="PANTHER" id="PTHR11444">
    <property type="entry name" value="ASPARTATEAMMONIA/ARGININOSUCCINATE/ADENYLOSUCCINATE LYASE"/>
    <property type="match status" value="1"/>
</dbReference>
<reference evidence="1" key="3">
    <citation type="submission" date="2019-06" db="EMBL/GenBank/DDBJ databases">
        <authorList>
            <person name="Poynton C."/>
            <person name="Hasenbein S."/>
            <person name="Benoit J.B."/>
            <person name="Sepulveda M.S."/>
            <person name="Poelchau M.F."/>
            <person name="Murali S.C."/>
            <person name="Chen S."/>
            <person name="Glastad K.M."/>
            <person name="Werren J.H."/>
            <person name="Vineis J.H."/>
            <person name="Bowen J.L."/>
            <person name="Friedrich M."/>
            <person name="Jones J."/>
            <person name="Robertson H.M."/>
            <person name="Feyereisen R."/>
            <person name="Mechler-Hickson A."/>
            <person name="Mathers N."/>
            <person name="Lee C.E."/>
            <person name="Colbourne J.K."/>
            <person name="Biales A."/>
            <person name="Johnston J.S."/>
            <person name="Wellborn G.A."/>
            <person name="Rosendale A.J."/>
            <person name="Cridge A.G."/>
            <person name="Munoz-Torres M.C."/>
            <person name="Bain P.A."/>
            <person name="Manny A.R."/>
            <person name="Major K.M."/>
            <person name="Lambert F.N."/>
            <person name="Vulpe C.D."/>
            <person name="Tuck P."/>
            <person name="Blalock B.J."/>
            <person name="Lin Y.-Y."/>
            <person name="Smith M.E."/>
            <person name="Ochoa-Acuna H."/>
            <person name="Chen M.-J.M."/>
            <person name="Childers C.P."/>
            <person name="Qu J."/>
            <person name="Dugan S."/>
            <person name="Lee S.L."/>
            <person name="Chao H."/>
            <person name="Dinh H."/>
            <person name="Han Y."/>
            <person name="Doddapaneni H."/>
            <person name="Worley K.C."/>
            <person name="Muzny D.M."/>
            <person name="Gibbs R.A."/>
            <person name="Richards S."/>
        </authorList>
    </citation>
    <scope>NUCLEOTIDE SEQUENCE</scope>
    <source>
        <strain evidence="1">HAZT.00-mixed</strain>
        <tissue evidence="1">Whole organism</tissue>
    </source>
</reference>
<dbReference type="InterPro" id="IPR005677">
    <property type="entry name" value="Fum_hydII"/>
</dbReference>
<dbReference type="Proteomes" id="UP000711488">
    <property type="component" value="Unassembled WGS sequence"/>
</dbReference>
<reference evidence="1" key="1">
    <citation type="submission" date="2014-08" db="EMBL/GenBank/DDBJ databases">
        <authorList>
            <person name="Murali S."/>
            <person name="Richards S."/>
            <person name="Bandaranaike D."/>
            <person name="Bellair M."/>
            <person name="Blankenburg K."/>
            <person name="Chao H."/>
            <person name="Dinh H."/>
            <person name="Doddapaneni H."/>
            <person name="Dugan-Rocha S."/>
            <person name="Elkadiri S."/>
            <person name="Gnanaolivu R."/>
            <person name="Hughes D."/>
            <person name="Lee S."/>
            <person name="Li M."/>
            <person name="Ming W."/>
            <person name="Munidasa M."/>
            <person name="Muniz J."/>
            <person name="Nguyen L."/>
            <person name="Osuji N."/>
            <person name="Pu L.-L."/>
            <person name="Puazo M."/>
            <person name="Skinner E."/>
            <person name="Qu C."/>
            <person name="Quiroz J."/>
            <person name="Raj R."/>
            <person name="Weissenberger G."/>
            <person name="Xin Y."/>
            <person name="Zou X."/>
            <person name="Han Y."/>
            <person name="Worley K."/>
            <person name="Muzny D."/>
            <person name="Gibbs R."/>
        </authorList>
    </citation>
    <scope>NUCLEOTIDE SEQUENCE</scope>
    <source>
        <strain evidence="1">HAZT.00-mixed</strain>
        <tissue evidence="1">Whole organism</tissue>
    </source>
</reference>
<name>A0A6A0GUT1_HYAAZ</name>